<accession>A0AAN8RWV1</accession>
<protein>
    <submittedName>
        <fullName evidence="2">Uncharacterized protein</fullName>
    </submittedName>
</protein>
<proteinExistence type="predicted"/>
<dbReference type="Proteomes" id="UP001307849">
    <property type="component" value="Unassembled WGS sequence"/>
</dbReference>
<keyword evidence="1" id="KW-0472">Membrane</keyword>
<organism evidence="2 3">
    <name type="scientific">Arthrobotrys conoides</name>
    <dbReference type="NCBI Taxonomy" id="74498"/>
    <lineage>
        <taxon>Eukaryota</taxon>
        <taxon>Fungi</taxon>
        <taxon>Dikarya</taxon>
        <taxon>Ascomycota</taxon>
        <taxon>Pezizomycotina</taxon>
        <taxon>Orbiliomycetes</taxon>
        <taxon>Orbiliales</taxon>
        <taxon>Orbiliaceae</taxon>
        <taxon>Arthrobotrys</taxon>
    </lineage>
</organism>
<dbReference type="EMBL" id="JAVHJM010000002">
    <property type="protein sequence ID" value="KAK6518307.1"/>
    <property type="molecule type" value="Genomic_DNA"/>
</dbReference>
<gene>
    <name evidence="2" type="ORF">TWF506_005467</name>
</gene>
<keyword evidence="3" id="KW-1185">Reference proteome</keyword>
<feature type="transmembrane region" description="Helical" evidence="1">
    <location>
        <begin position="135"/>
        <end position="158"/>
    </location>
</feature>
<evidence type="ECO:0000256" key="1">
    <source>
        <dbReference type="SAM" id="Phobius"/>
    </source>
</evidence>
<sequence>MSDTIPDEDILLMLRLSYWIGAASPKYWHLPIISVLEKYTDLIIAQNYTLTPEDLTEHFGTPPSDIPSLLEKVSGGMEYIIGWPPVIVEYQALLPHPRNVGIVIPLFAVFLVVTTIAVALRMISRHRVGGGLRSFDWLTLAAHLMVVAYGGLAAHHSIALGPYEAWYDRSWNNVKEHFKV</sequence>
<name>A0AAN8RWV1_9PEZI</name>
<evidence type="ECO:0000313" key="3">
    <source>
        <dbReference type="Proteomes" id="UP001307849"/>
    </source>
</evidence>
<evidence type="ECO:0000313" key="2">
    <source>
        <dbReference type="EMBL" id="KAK6518307.1"/>
    </source>
</evidence>
<keyword evidence="1" id="KW-1133">Transmembrane helix</keyword>
<dbReference type="AlphaFoldDB" id="A0AAN8RWV1"/>
<feature type="transmembrane region" description="Helical" evidence="1">
    <location>
        <begin position="102"/>
        <end position="123"/>
    </location>
</feature>
<reference evidence="2 3" key="1">
    <citation type="submission" date="2019-10" db="EMBL/GenBank/DDBJ databases">
        <authorList>
            <person name="Palmer J.M."/>
        </authorList>
    </citation>
    <scope>NUCLEOTIDE SEQUENCE [LARGE SCALE GENOMIC DNA]</scope>
    <source>
        <strain evidence="2 3">TWF506</strain>
    </source>
</reference>
<keyword evidence="1" id="KW-0812">Transmembrane</keyword>
<comment type="caution">
    <text evidence="2">The sequence shown here is derived from an EMBL/GenBank/DDBJ whole genome shotgun (WGS) entry which is preliminary data.</text>
</comment>